<accession>A0AAV8QVF0</accession>
<feature type="transmembrane region" description="Helical" evidence="6">
    <location>
        <begin position="201"/>
        <end position="221"/>
    </location>
</feature>
<dbReference type="InterPro" id="IPR035513">
    <property type="entry name" value="Invertase/methylesterase_inhib"/>
</dbReference>
<keyword evidence="8" id="KW-1185">Reference proteome</keyword>
<evidence type="ECO:0000313" key="7">
    <source>
        <dbReference type="EMBL" id="KAJ8479113.1"/>
    </source>
</evidence>
<dbReference type="PANTHER" id="PTHR23423">
    <property type="entry name" value="ORGANIC SOLUTE TRANSPORTER-RELATED"/>
    <property type="match status" value="1"/>
</dbReference>
<feature type="transmembrane region" description="Helical" evidence="6">
    <location>
        <begin position="389"/>
        <end position="409"/>
    </location>
</feature>
<dbReference type="AlphaFoldDB" id="A0AAV8QVF0"/>
<sequence length="743" mass="83893">MTKNVTAAAALFGTCAEKYRNAGEALRWALGSLAQENYDYACMHVRAAHEYACACGTLFSRRKSPASAYPPATAKRADYLQRKGNHVKTRGKNKEEKKKIYQRDVTRNPPLEFDPRSRWRRNKKLGEKTDLSPVTDLASVLLGKQLQSWKMLNMSLGGEANLLPGWPILSAGAFVLVALVLSLFLIVEHLAVYNQPEEQKFLIGLILMVPVYAVESFLSLLDTKVAFICEMMRDCYEAFAMYCFERYLIACLGGEDSTIRFMETQMEIFSSTPLLELEHADGVIRHPFPLNCFMKHWYLGSDFYHSVKIGIVQYMILKTVCALLAIILELFGVYGEGKFGWRYGYPYLAVVLNFSQTWALYCLIQFYSVTKHKLEPIKPLAKFLVFKSIVFLTWWQGVAVAFLFSTGAFKGHLAQELKTRIQDYIICIEMGIAAVVHSHVFPAKPYRRGERCVRNVAVMSDYASLGAPPDPEEISDGGRLTRMRIARPDEKERRLSFQQSVRDVFFGSSEIVVDDVKFTVSHVVEPVERGLARINETLHQISENVKQHEKRKRKAKDDSYVVPMHSWTQEFLEVYDNLPEGSVSDSELARKRCQANTKFAASETGRSDASSQRSSFEFSGGRWSSQLSNLCICGSDPKVTGLFSSLMSAGRIVIGLILRSMQDFNVSGMFVDTNIVVAYNIRFAPKATYEIGVACCMVALLSSHTNVEDKAVQRIEAASAWIDHPIVPVRIEDLILLFLCMNR</sequence>
<evidence type="ECO:0000256" key="2">
    <source>
        <dbReference type="ARBA" id="ARBA00022692"/>
    </source>
</evidence>
<name>A0AAV8QVF0_ENSVE</name>
<dbReference type="Pfam" id="PF03619">
    <property type="entry name" value="Solute_trans_a"/>
    <property type="match status" value="1"/>
</dbReference>
<dbReference type="SUPFAM" id="SSF101148">
    <property type="entry name" value="Plant invertase/pectin methylesterase inhibitor"/>
    <property type="match status" value="1"/>
</dbReference>
<dbReference type="GO" id="GO:0016020">
    <property type="term" value="C:membrane"/>
    <property type="evidence" value="ECO:0007669"/>
    <property type="project" value="UniProtKB-SubCell"/>
</dbReference>
<reference evidence="7 8" key="1">
    <citation type="submission" date="2022-12" db="EMBL/GenBank/DDBJ databases">
        <title>Chromosome-scale assembly of the Ensete ventricosum genome.</title>
        <authorList>
            <person name="Dussert Y."/>
            <person name="Stocks J."/>
            <person name="Wendawek A."/>
            <person name="Woldeyes F."/>
            <person name="Nichols R.A."/>
            <person name="Borrell J.S."/>
        </authorList>
    </citation>
    <scope>NUCLEOTIDE SEQUENCE [LARGE SCALE GENOMIC DNA]</scope>
    <source>
        <strain evidence="8">cv. Maze</strain>
        <tissue evidence="7">Seeds</tissue>
    </source>
</reference>
<keyword evidence="2 6" id="KW-0812">Transmembrane</keyword>
<proteinExistence type="predicted"/>
<feature type="transmembrane region" description="Helical" evidence="6">
    <location>
        <begin position="347"/>
        <end position="368"/>
    </location>
</feature>
<evidence type="ECO:0000256" key="5">
    <source>
        <dbReference type="SAM" id="Coils"/>
    </source>
</evidence>
<gene>
    <name evidence="7" type="ORF">OPV22_022840</name>
</gene>
<evidence type="ECO:0000256" key="6">
    <source>
        <dbReference type="SAM" id="Phobius"/>
    </source>
</evidence>
<dbReference type="Proteomes" id="UP001222027">
    <property type="component" value="Unassembled WGS sequence"/>
</dbReference>
<feature type="transmembrane region" description="Helical" evidence="6">
    <location>
        <begin position="315"/>
        <end position="335"/>
    </location>
</feature>
<dbReference type="SMART" id="SM01417">
    <property type="entry name" value="Solute_trans_a"/>
    <property type="match status" value="1"/>
</dbReference>
<feature type="transmembrane region" description="Helical" evidence="6">
    <location>
        <begin position="160"/>
        <end position="186"/>
    </location>
</feature>
<keyword evidence="5" id="KW-0175">Coiled coil</keyword>
<dbReference type="InterPro" id="IPR005178">
    <property type="entry name" value="Ostalpha/TMEM184C"/>
</dbReference>
<comment type="subcellular location">
    <subcellularLocation>
        <location evidence="1">Membrane</location>
        <topology evidence="1">Multi-pass membrane protein</topology>
    </subcellularLocation>
</comment>
<protein>
    <submittedName>
        <fullName evidence="7">Uncharacterized protein</fullName>
    </submittedName>
</protein>
<evidence type="ECO:0000313" key="8">
    <source>
        <dbReference type="Proteomes" id="UP001222027"/>
    </source>
</evidence>
<keyword evidence="3 6" id="KW-1133">Transmembrane helix</keyword>
<comment type="caution">
    <text evidence="7">The sequence shown here is derived from an EMBL/GenBank/DDBJ whole genome shotgun (WGS) entry which is preliminary data.</text>
</comment>
<feature type="coiled-coil region" evidence="5">
    <location>
        <begin position="531"/>
        <end position="558"/>
    </location>
</feature>
<dbReference type="EMBL" id="JAQQAF010000006">
    <property type="protein sequence ID" value="KAJ8479113.1"/>
    <property type="molecule type" value="Genomic_DNA"/>
</dbReference>
<evidence type="ECO:0000256" key="3">
    <source>
        <dbReference type="ARBA" id="ARBA00022989"/>
    </source>
</evidence>
<organism evidence="7 8">
    <name type="scientific">Ensete ventricosum</name>
    <name type="common">Abyssinian banana</name>
    <name type="synonym">Musa ensete</name>
    <dbReference type="NCBI Taxonomy" id="4639"/>
    <lineage>
        <taxon>Eukaryota</taxon>
        <taxon>Viridiplantae</taxon>
        <taxon>Streptophyta</taxon>
        <taxon>Embryophyta</taxon>
        <taxon>Tracheophyta</taxon>
        <taxon>Spermatophyta</taxon>
        <taxon>Magnoliopsida</taxon>
        <taxon>Liliopsida</taxon>
        <taxon>Zingiberales</taxon>
        <taxon>Musaceae</taxon>
        <taxon>Ensete</taxon>
    </lineage>
</organism>
<evidence type="ECO:0000256" key="4">
    <source>
        <dbReference type="ARBA" id="ARBA00023136"/>
    </source>
</evidence>
<evidence type="ECO:0000256" key="1">
    <source>
        <dbReference type="ARBA" id="ARBA00004141"/>
    </source>
</evidence>
<keyword evidence="4 6" id="KW-0472">Membrane</keyword>